<dbReference type="STRING" id="617002.SAMN05660653_02717"/>
<feature type="transmembrane region" description="Helical" evidence="2">
    <location>
        <begin position="83"/>
        <end position="101"/>
    </location>
</feature>
<dbReference type="SUPFAM" id="SSF51735">
    <property type="entry name" value="NAD(P)-binding Rossmann-fold domains"/>
    <property type="match status" value="2"/>
</dbReference>
<keyword evidence="5" id="KW-1185">Reference proteome</keyword>
<proteinExistence type="inferred from homology"/>
<dbReference type="InterPro" id="IPR051203">
    <property type="entry name" value="Polysaccharide_Synthase-Rel"/>
</dbReference>
<name>A0A1G6EA14_9BACT</name>
<dbReference type="PANTHER" id="PTHR43318:SF1">
    <property type="entry name" value="POLYSACCHARIDE BIOSYNTHESIS PROTEIN EPSC-RELATED"/>
    <property type="match status" value="1"/>
</dbReference>
<dbReference type="OrthoDB" id="9769113at2"/>
<dbReference type="EMBL" id="FMXO01000016">
    <property type="protein sequence ID" value="SDB54309.1"/>
    <property type="molecule type" value="Genomic_DNA"/>
</dbReference>
<feature type="domain" description="Polysaccharide biosynthesis protein CapD-like" evidence="3">
    <location>
        <begin position="292"/>
        <end position="573"/>
    </location>
</feature>
<feature type="transmembrane region" description="Helical" evidence="2">
    <location>
        <begin position="53"/>
        <end position="71"/>
    </location>
</feature>
<keyword evidence="2" id="KW-1133">Transmembrane helix</keyword>
<dbReference type="AlphaFoldDB" id="A0A1G6EA14"/>
<dbReference type="RefSeq" id="WP_092122906.1">
    <property type="nucleotide sequence ID" value="NZ_FMXO01000016.1"/>
</dbReference>
<dbReference type="Proteomes" id="UP000198771">
    <property type="component" value="Unassembled WGS sequence"/>
</dbReference>
<accession>A0A1G6EA14</accession>
<dbReference type="InterPro" id="IPR036291">
    <property type="entry name" value="NAD(P)-bd_dom_sf"/>
</dbReference>
<evidence type="ECO:0000256" key="1">
    <source>
        <dbReference type="ARBA" id="ARBA00007430"/>
    </source>
</evidence>
<protein>
    <submittedName>
        <fullName evidence="4">NDP-sugar epimerase, includes UDP-GlcNAc-inverting 4,6-dehydratase FlaA1 and capsular polysaccharide biosynthesis protein EpsC</fullName>
    </submittedName>
</protein>
<keyword evidence="2" id="KW-0472">Membrane</keyword>
<feature type="transmembrane region" description="Helical" evidence="2">
    <location>
        <begin position="12"/>
        <end position="33"/>
    </location>
</feature>
<reference evidence="4 5" key="1">
    <citation type="submission" date="2016-10" db="EMBL/GenBank/DDBJ databases">
        <authorList>
            <person name="de Groot N.N."/>
        </authorList>
    </citation>
    <scope>NUCLEOTIDE SEQUENCE [LARGE SCALE GENOMIC DNA]</scope>
    <source>
        <strain evidence="4 5">ASO4-2</strain>
    </source>
</reference>
<evidence type="ECO:0000313" key="4">
    <source>
        <dbReference type="EMBL" id="SDB54309.1"/>
    </source>
</evidence>
<dbReference type="Gene3D" id="3.40.50.720">
    <property type="entry name" value="NAD(P)-binding Rossmann-like Domain"/>
    <property type="match status" value="2"/>
</dbReference>
<evidence type="ECO:0000259" key="3">
    <source>
        <dbReference type="Pfam" id="PF02719"/>
    </source>
</evidence>
<feature type="transmembrane region" description="Helical" evidence="2">
    <location>
        <begin position="107"/>
        <end position="130"/>
    </location>
</feature>
<dbReference type="Pfam" id="PF02719">
    <property type="entry name" value="Polysacc_synt_2"/>
    <property type="match status" value="1"/>
</dbReference>
<dbReference type="Pfam" id="PF13727">
    <property type="entry name" value="CoA_binding_3"/>
    <property type="match status" value="1"/>
</dbReference>
<dbReference type="PANTHER" id="PTHR43318">
    <property type="entry name" value="UDP-N-ACETYLGLUCOSAMINE 4,6-DEHYDRATASE"/>
    <property type="match status" value="1"/>
</dbReference>
<gene>
    <name evidence="4" type="ORF">SAMN05660653_02717</name>
</gene>
<evidence type="ECO:0000256" key="2">
    <source>
        <dbReference type="SAM" id="Phobius"/>
    </source>
</evidence>
<dbReference type="InterPro" id="IPR003869">
    <property type="entry name" value="Polysac_CapD-like"/>
</dbReference>
<keyword evidence="2" id="KW-0812">Transmembrane</keyword>
<organism evidence="4 5">
    <name type="scientific">Desulfonatronum thiosulfatophilum</name>
    <dbReference type="NCBI Taxonomy" id="617002"/>
    <lineage>
        <taxon>Bacteria</taxon>
        <taxon>Pseudomonadati</taxon>
        <taxon>Thermodesulfobacteriota</taxon>
        <taxon>Desulfovibrionia</taxon>
        <taxon>Desulfovibrionales</taxon>
        <taxon>Desulfonatronaceae</taxon>
        <taxon>Desulfonatronum</taxon>
    </lineage>
</organism>
<dbReference type="CDD" id="cd05237">
    <property type="entry name" value="UDP_invert_4-6DH_SDR_e"/>
    <property type="match status" value="1"/>
</dbReference>
<evidence type="ECO:0000313" key="5">
    <source>
        <dbReference type="Proteomes" id="UP000198771"/>
    </source>
</evidence>
<sequence length="633" mass="70488">MRYSLLLRNRNFYLMLVMDAFLVAAAMILSFLLRFDGTIPAQYHKLLVGHLPYLVPLKLSIFFACGLYHGMWRYTSLRDLGRVMLACLVASLAFLAVLTLFREAGGYPRSIFILDLGLTCALIGGLRIFVRLAMNRLHVNKCRLLVKANGLKHVGLLGAGRTGERMIREMLDNPALNMLPVALFDDDPLKWGKSVHGCPVIGQIELLPQHADAIDEVLIGMATITGERMRRIVALCEQTGKPFRTMPNLDEIMDGRISLKSIRNIRYEDLLGREVVQLDTDLLGHAYAGKRVLITGAGGSIGSELVRQMGVFQPSELGLLDFSEYNLFRVDLKTRQVFEDLPVRVFLADIRDRAALARVMGEFQPQVILHAAAYKHVPLQEVTPWEAILNNVQGTWNMVQAALDFGVERFVLVSTDKAVRPTNVMGATKRVAEKLVECANGHQACRFVAVRFGNVLGSSGSVVPIFKSQIEARLPITVTHPEVTRYFMCVSEAAQLILQAGAMAEGGEIFILDMGRPVRIADMARDLIRLHGLEPEKDVPIVYTGLRPGEKLYEELITEGEGIVQTGHRRIKVLRGVRCDLDDLERLMRDLVAAALHYDVQGIKSSLQVIVPEYKPGNDVEGCTLKPNVERGK</sequence>
<comment type="similarity">
    <text evidence="1">Belongs to the polysaccharide synthase family.</text>
</comment>